<dbReference type="AlphaFoldDB" id="A0A0E9TVT9"/>
<proteinExistence type="predicted"/>
<protein>
    <submittedName>
        <fullName evidence="1">Uncharacterized protein</fullName>
    </submittedName>
</protein>
<sequence>MSVTPSCLLTNLNFFTKAQWGMFSLTA</sequence>
<reference evidence="1" key="1">
    <citation type="submission" date="2014-11" db="EMBL/GenBank/DDBJ databases">
        <authorList>
            <person name="Amaro Gonzalez C."/>
        </authorList>
    </citation>
    <scope>NUCLEOTIDE SEQUENCE</scope>
</reference>
<accession>A0A0E9TVT9</accession>
<reference evidence="1" key="2">
    <citation type="journal article" date="2015" name="Fish Shellfish Immunol.">
        <title>Early steps in the European eel (Anguilla anguilla)-Vibrio vulnificus interaction in the gills: Role of the RtxA13 toxin.</title>
        <authorList>
            <person name="Callol A."/>
            <person name="Pajuelo D."/>
            <person name="Ebbesson L."/>
            <person name="Teles M."/>
            <person name="MacKenzie S."/>
            <person name="Amaro C."/>
        </authorList>
    </citation>
    <scope>NUCLEOTIDE SEQUENCE</scope>
</reference>
<evidence type="ECO:0000313" key="1">
    <source>
        <dbReference type="EMBL" id="JAH56828.1"/>
    </source>
</evidence>
<dbReference type="EMBL" id="GBXM01051749">
    <property type="protein sequence ID" value="JAH56828.1"/>
    <property type="molecule type" value="Transcribed_RNA"/>
</dbReference>
<name>A0A0E9TVT9_ANGAN</name>
<organism evidence="1">
    <name type="scientific">Anguilla anguilla</name>
    <name type="common">European freshwater eel</name>
    <name type="synonym">Muraena anguilla</name>
    <dbReference type="NCBI Taxonomy" id="7936"/>
    <lineage>
        <taxon>Eukaryota</taxon>
        <taxon>Metazoa</taxon>
        <taxon>Chordata</taxon>
        <taxon>Craniata</taxon>
        <taxon>Vertebrata</taxon>
        <taxon>Euteleostomi</taxon>
        <taxon>Actinopterygii</taxon>
        <taxon>Neopterygii</taxon>
        <taxon>Teleostei</taxon>
        <taxon>Anguilliformes</taxon>
        <taxon>Anguillidae</taxon>
        <taxon>Anguilla</taxon>
    </lineage>
</organism>